<reference evidence="1 2" key="1">
    <citation type="submission" date="2024-08" db="EMBL/GenBank/DDBJ databases">
        <authorList>
            <person name="Cucini C."/>
            <person name="Frati F."/>
        </authorList>
    </citation>
    <scope>NUCLEOTIDE SEQUENCE [LARGE SCALE GENOMIC DNA]</scope>
</reference>
<protein>
    <submittedName>
        <fullName evidence="1">Uncharacterized protein</fullName>
    </submittedName>
</protein>
<name>A0ABP1QEK5_9HEXA</name>
<dbReference type="EMBL" id="CAXLJM020000030">
    <property type="protein sequence ID" value="CAL8098011.1"/>
    <property type="molecule type" value="Genomic_DNA"/>
</dbReference>
<organism evidence="1 2">
    <name type="scientific">Orchesella dallaii</name>
    <dbReference type="NCBI Taxonomy" id="48710"/>
    <lineage>
        <taxon>Eukaryota</taxon>
        <taxon>Metazoa</taxon>
        <taxon>Ecdysozoa</taxon>
        <taxon>Arthropoda</taxon>
        <taxon>Hexapoda</taxon>
        <taxon>Collembola</taxon>
        <taxon>Entomobryomorpha</taxon>
        <taxon>Entomobryoidea</taxon>
        <taxon>Orchesellidae</taxon>
        <taxon>Orchesellinae</taxon>
        <taxon>Orchesella</taxon>
    </lineage>
</organism>
<evidence type="ECO:0000313" key="2">
    <source>
        <dbReference type="Proteomes" id="UP001642540"/>
    </source>
</evidence>
<keyword evidence="2" id="KW-1185">Reference proteome</keyword>
<comment type="caution">
    <text evidence="1">The sequence shown here is derived from an EMBL/GenBank/DDBJ whole genome shotgun (WGS) entry which is preliminary data.</text>
</comment>
<dbReference type="Proteomes" id="UP001642540">
    <property type="component" value="Unassembled WGS sequence"/>
</dbReference>
<proteinExistence type="predicted"/>
<accession>A0ABP1QEK5</accession>
<evidence type="ECO:0000313" key="1">
    <source>
        <dbReference type="EMBL" id="CAL8098011.1"/>
    </source>
</evidence>
<gene>
    <name evidence="1" type="ORF">ODALV1_LOCUS9809</name>
</gene>
<sequence length="239" mass="27734">MSEVLVQNRIIAGNNHHLVTENTELENKRFEVEQSESNLKVQVSAKSIEFSEEMEILLGELSSMKISNEELLLELHSRIEILEDDVQLKKMKNENLQHKVELLQKCDLDFFFERRAATASRLRRKFYARRNINNNENERGNEKKLAISKRNTYSDGELTSDVANAFENMERQPNKNLGNYILQWSIWKRQDDTNNSDQFSMMQRFSASTSTTTHVAEKVEGIPGEENPFEIVTLSDSES</sequence>